<evidence type="ECO:0000259" key="3">
    <source>
        <dbReference type="Pfam" id="PF17782"/>
    </source>
</evidence>
<comment type="similarity">
    <text evidence="1">Belongs to the DprA/Smf family.</text>
</comment>
<dbReference type="Gene3D" id="1.10.10.10">
    <property type="entry name" value="Winged helix-like DNA-binding domain superfamily/Winged helix DNA-binding domain"/>
    <property type="match status" value="1"/>
</dbReference>
<dbReference type="Pfam" id="PF02481">
    <property type="entry name" value="DNA_processg_A"/>
    <property type="match status" value="1"/>
</dbReference>
<dbReference type="Proteomes" id="UP000199656">
    <property type="component" value="Unassembled WGS sequence"/>
</dbReference>
<dbReference type="PANTHER" id="PTHR43022">
    <property type="entry name" value="PROTEIN SMF"/>
    <property type="match status" value="1"/>
</dbReference>
<reference evidence="5" key="1">
    <citation type="submission" date="2016-10" db="EMBL/GenBank/DDBJ databases">
        <authorList>
            <person name="Varghese N."/>
            <person name="Submissions S."/>
        </authorList>
    </citation>
    <scope>NUCLEOTIDE SEQUENCE [LARGE SCALE GENOMIC DNA]</scope>
    <source>
        <strain evidence="5">DSM 23920</strain>
    </source>
</reference>
<dbReference type="RefSeq" id="WP_089762792.1">
    <property type="nucleotide sequence ID" value="NZ_BKAT01000046.1"/>
</dbReference>
<dbReference type="InterPro" id="IPR003488">
    <property type="entry name" value="DprA"/>
</dbReference>
<dbReference type="InterPro" id="IPR036388">
    <property type="entry name" value="WH-like_DNA-bd_sf"/>
</dbReference>
<keyword evidence="5" id="KW-1185">Reference proteome</keyword>
<dbReference type="PANTHER" id="PTHR43022:SF1">
    <property type="entry name" value="PROTEIN SMF"/>
    <property type="match status" value="1"/>
</dbReference>
<dbReference type="OrthoDB" id="9785707at2"/>
<feature type="domain" description="DprA winged helix" evidence="3">
    <location>
        <begin position="306"/>
        <end position="359"/>
    </location>
</feature>
<gene>
    <name evidence="4" type="ORF">SAMN05660909_03044</name>
</gene>
<proteinExistence type="inferred from homology"/>
<sequence>MPSELFYQIALTRIPSIGDVIIKKLIEHFGSAEAVFKARRFELEKVMNIGSMRIAALRSFKDFGRVEEEMRFLEKYKITPLFCTDPAYPRKLLDCYDTPAMLYFRGNTPLNAKRMVGIVGTRRPSAYGSALTVQLVTGLADAGVTIVSGLAYGIDVIAHKTALQSAVPTIGVLAHGLDRIYPPAHKNIAAEMTERGGLLTDYISGTLPDKQNFPRRNRIVAGLCDVTIVVESGLKGGSLITADLANGYNRDVCAVPGRVDDPLSAGCNWLIKQNKAALINGVEDVLSLMGWQTSQQINKKQYSLFPELTQDEEALLAILQEKSPRHVEEFYGATQLSGSEIAQSLFTLEMQQVIRRLPGEMYEVC</sequence>
<name>A0A1H4DD85_9BACT</name>
<dbReference type="Pfam" id="PF17782">
    <property type="entry name" value="WHD_DprA"/>
    <property type="match status" value="1"/>
</dbReference>
<dbReference type="NCBIfam" id="TIGR00732">
    <property type="entry name" value="dprA"/>
    <property type="match status" value="1"/>
</dbReference>
<dbReference type="Gene3D" id="3.40.50.450">
    <property type="match status" value="1"/>
</dbReference>
<accession>A0A1H4DD85</accession>
<dbReference type="EMBL" id="FNRL01000013">
    <property type="protein sequence ID" value="SEA70359.1"/>
    <property type="molecule type" value="Genomic_DNA"/>
</dbReference>
<dbReference type="AlphaFoldDB" id="A0A1H4DD85"/>
<evidence type="ECO:0000313" key="5">
    <source>
        <dbReference type="Proteomes" id="UP000199656"/>
    </source>
</evidence>
<dbReference type="SUPFAM" id="SSF102405">
    <property type="entry name" value="MCP/YpsA-like"/>
    <property type="match status" value="1"/>
</dbReference>
<dbReference type="GO" id="GO:0009294">
    <property type="term" value="P:DNA-mediated transformation"/>
    <property type="evidence" value="ECO:0007669"/>
    <property type="project" value="InterPro"/>
</dbReference>
<dbReference type="InterPro" id="IPR057666">
    <property type="entry name" value="DrpA_SLOG"/>
</dbReference>
<organism evidence="4 5">
    <name type="scientific">Chitinophaga terrae</name>
    <name type="common">ex Kim and Jung 2007</name>
    <dbReference type="NCBI Taxonomy" id="408074"/>
    <lineage>
        <taxon>Bacteria</taxon>
        <taxon>Pseudomonadati</taxon>
        <taxon>Bacteroidota</taxon>
        <taxon>Chitinophagia</taxon>
        <taxon>Chitinophagales</taxon>
        <taxon>Chitinophagaceae</taxon>
        <taxon>Chitinophaga</taxon>
    </lineage>
</organism>
<dbReference type="STRING" id="408074.SAMN05660909_03044"/>
<protein>
    <submittedName>
        <fullName evidence="4">DNA processing protein</fullName>
    </submittedName>
</protein>
<evidence type="ECO:0000313" key="4">
    <source>
        <dbReference type="EMBL" id="SEA70359.1"/>
    </source>
</evidence>
<dbReference type="InterPro" id="IPR041614">
    <property type="entry name" value="DprA_WH"/>
</dbReference>
<dbReference type="SUPFAM" id="SSF47781">
    <property type="entry name" value="RuvA domain 2-like"/>
    <property type="match status" value="1"/>
</dbReference>
<dbReference type="InterPro" id="IPR010994">
    <property type="entry name" value="RuvA_2-like"/>
</dbReference>
<evidence type="ECO:0000259" key="2">
    <source>
        <dbReference type="Pfam" id="PF02481"/>
    </source>
</evidence>
<evidence type="ECO:0000256" key="1">
    <source>
        <dbReference type="ARBA" id="ARBA00006525"/>
    </source>
</evidence>
<feature type="domain" description="Smf/DprA SLOG" evidence="2">
    <location>
        <begin position="81"/>
        <end position="288"/>
    </location>
</feature>